<comment type="caution">
    <text evidence="2">The sequence shown here is derived from an EMBL/GenBank/DDBJ whole genome shotgun (WGS) entry which is preliminary data.</text>
</comment>
<name>A0A843U0W8_COLES</name>
<keyword evidence="3" id="KW-1185">Reference proteome</keyword>
<dbReference type="OrthoDB" id="631541at2759"/>
<accession>A0A843U0W8</accession>
<gene>
    <name evidence="2" type="ORF">Taro_007611</name>
</gene>
<feature type="region of interest" description="Disordered" evidence="1">
    <location>
        <begin position="1"/>
        <end position="41"/>
    </location>
</feature>
<protein>
    <submittedName>
        <fullName evidence="2">Uncharacterized protein</fullName>
    </submittedName>
</protein>
<dbReference type="AlphaFoldDB" id="A0A843U0W8"/>
<feature type="region of interest" description="Disordered" evidence="1">
    <location>
        <begin position="195"/>
        <end position="216"/>
    </location>
</feature>
<dbReference type="InterPro" id="IPR025886">
    <property type="entry name" value="PP2-like"/>
</dbReference>
<dbReference type="PANTHER" id="PTHR32278:SF111">
    <property type="entry name" value="F-BOX PROTEIN PP2-B12-RELATED"/>
    <property type="match status" value="1"/>
</dbReference>
<evidence type="ECO:0000313" key="2">
    <source>
        <dbReference type="EMBL" id="MQL75243.1"/>
    </source>
</evidence>
<dbReference type="Proteomes" id="UP000652761">
    <property type="component" value="Unassembled WGS sequence"/>
</dbReference>
<evidence type="ECO:0000256" key="1">
    <source>
        <dbReference type="SAM" id="MobiDB-lite"/>
    </source>
</evidence>
<dbReference type="PANTHER" id="PTHR32278">
    <property type="entry name" value="F-BOX DOMAIN-CONTAINING PROTEIN"/>
    <property type="match status" value="1"/>
</dbReference>
<feature type="compositionally biased region" description="Acidic residues" evidence="1">
    <location>
        <begin position="1"/>
        <end position="10"/>
    </location>
</feature>
<sequence>MFHLSDDDDDGRSSVLSSSASSSFSSGRRCSDVDYRDCPPQSEVEEIPSFRWLMSRSPVPKPPPERAEVDWGHLVSAKSKPGVDKITENHWVVLVDEETSGRRCALVLAPGLEIRWQDQKTTCWRYHAGAAVLREVCWLDIRAKVDAADLFPQTDCVCVLVFQLLPTAFGLGLGGETQEAWVSVGGRLASERTVRLQPEAGDGKSSDVAGSGGPRRRRDGWLEIELGRFSAGKFAFGGEVLVEMGLREVERLGQAKGGLVVRGVEVRPRRFAAGRKREGTARVSSVLCPRWDLPNVDAQPFSVGSCWMLSCWMAPIAMTRMLDGGGSEPYPDRILQLSYADWVPGIWLRLYWNHNRNQNRKRNTELALQLRSWVSGSDSYAQLPDRFDCALLHAFRVHNIQTHA</sequence>
<organism evidence="2 3">
    <name type="scientific">Colocasia esculenta</name>
    <name type="common">Wild taro</name>
    <name type="synonym">Arum esculentum</name>
    <dbReference type="NCBI Taxonomy" id="4460"/>
    <lineage>
        <taxon>Eukaryota</taxon>
        <taxon>Viridiplantae</taxon>
        <taxon>Streptophyta</taxon>
        <taxon>Embryophyta</taxon>
        <taxon>Tracheophyta</taxon>
        <taxon>Spermatophyta</taxon>
        <taxon>Magnoliopsida</taxon>
        <taxon>Liliopsida</taxon>
        <taxon>Araceae</taxon>
        <taxon>Aroideae</taxon>
        <taxon>Colocasieae</taxon>
        <taxon>Colocasia</taxon>
    </lineage>
</organism>
<feature type="compositionally biased region" description="Low complexity" evidence="1">
    <location>
        <begin position="13"/>
        <end position="28"/>
    </location>
</feature>
<dbReference type="Pfam" id="PF14299">
    <property type="entry name" value="PP2"/>
    <property type="match status" value="1"/>
</dbReference>
<dbReference type="EMBL" id="NMUH01000242">
    <property type="protein sequence ID" value="MQL75243.1"/>
    <property type="molecule type" value="Genomic_DNA"/>
</dbReference>
<proteinExistence type="predicted"/>
<evidence type="ECO:0000313" key="3">
    <source>
        <dbReference type="Proteomes" id="UP000652761"/>
    </source>
</evidence>
<reference evidence="2" key="1">
    <citation type="submission" date="2017-07" db="EMBL/GenBank/DDBJ databases">
        <title>Taro Niue Genome Assembly and Annotation.</title>
        <authorList>
            <person name="Atibalentja N."/>
            <person name="Keating K."/>
            <person name="Fields C.J."/>
        </authorList>
    </citation>
    <scope>NUCLEOTIDE SEQUENCE</scope>
    <source>
        <strain evidence="2">Niue_2</strain>
        <tissue evidence="2">Leaf</tissue>
    </source>
</reference>